<dbReference type="InterPro" id="IPR007374">
    <property type="entry name" value="ASCH_domain"/>
</dbReference>
<dbReference type="EMBL" id="CAADRP010001885">
    <property type="protein sequence ID" value="VFU55481.1"/>
    <property type="molecule type" value="Genomic_DNA"/>
</dbReference>
<feature type="domain" description="ASCH" evidence="1">
    <location>
        <begin position="137"/>
        <end position="235"/>
    </location>
</feature>
<evidence type="ECO:0000313" key="2">
    <source>
        <dbReference type="EMBL" id="VFU55481.1"/>
    </source>
</evidence>
<evidence type="ECO:0000259" key="1">
    <source>
        <dbReference type="Pfam" id="PF04266"/>
    </source>
</evidence>
<dbReference type="Pfam" id="PF04266">
    <property type="entry name" value="ASCH"/>
    <property type="match status" value="1"/>
</dbReference>
<protein>
    <recommendedName>
        <fullName evidence="1">ASCH domain-containing protein</fullName>
    </recommendedName>
</protein>
<accession>A0A6N2MQX6</accession>
<dbReference type="PANTHER" id="PTHR34204">
    <property type="entry name" value="RNA-BINDING ASCH DOMAIN PROTEIN"/>
    <property type="match status" value="1"/>
</dbReference>
<dbReference type="CDD" id="cd06555">
    <property type="entry name" value="ASCH_PF0470_like"/>
    <property type="match status" value="1"/>
</dbReference>
<organism evidence="2">
    <name type="scientific">Salix viminalis</name>
    <name type="common">Common osier</name>
    <name type="synonym">Basket willow</name>
    <dbReference type="NCBI Taxonomy" id="40686"/>
    <lineage>
        <taxon>Eukaryota</taxon>
        <taxon>Viridiplantae</taxon>
        <taxon>Streptophyta</taxon>
        <taxon>Embryophyta</taxon>
        <taxon>Tracheophyta</taxon>
        <taxon>Spermatophyta</taxon>
        <taxon>Magnoliopsida</taxon>
        <taxon>eudicotyledons</taxon>
        <taxon>Gunneridae</taxon>
        <taxon>Pentapetalae</taxon>
        <taxon>rosids</taxon>
        <taxon>fabids</taxon>
        <taxon>Malpighiales</taxon>
        <taxon>Salicaceae</taxon>
        <taxon>Saliceae</taxon>
        <taxon>Salix</taxon>
    </lineage>
</organism>
<proteinExistence type="predicted"/>
<gene>
    <name evidence="2" type="ORF">SVIM_LOCUS394117</name>
</gene>
<dbReference type="Gene3D" id="2.30.130.30">
    <property type="entry name" value="Hypothetical protein"/>
    <property type="match status" value="1"/>
</dbReference>
<dbReference type="AlphaFoldDB" id="A0A6N2MQX6"/>
<dbReference type="SUPFAM" id="SSF88697">
    <property type="entry name" value="PUA domain-like"/>
    <property type="match status" value="1"/>
</dbReference>
<sequence>MEQPTSPGTSPVELKDCIEELVKFTLESHVNQNLGFNLGLSREFCSYLLKEDQNEHQPISHTTAATDCSRQVLSQPLYKRLAEALFESIIRGTLCATNKKAWTDDDNGLKQRSEWNELVLNEGTELVNIFKTVNFELHVQEPFFTQLKDGRKTVEGRCAVGAYNRIGSGASILLNKCVLLQVQVEVRRYASFSEMLEAEVLAKVLPGVNTIDEGVRVYRKFYTEEKERSNGVLAICVAKSAAQPYISVARILSGLSKGGLECLLGLPQLPRTF</sequence>
<reference evidence="2" key="1">
    <citation type="submission" date="2019-03" db="EMBL/GenBank/DDBJ databases">
        <authorList>
            <person name="Mank J."/>
            <person name="Almeida P."/>
        </authorList>
    </citation>
    <scope>NUCLEOTIDE SEQUENCE</scope>
    <source>
        <strain evidence="2">78183</strain>
    </source>
</reference>
<name>A0A6N2MQX6_SALVM</name>
<dbReference type="PANTHER" id="PTHR34204:SF3">
    <property type="entry name" value="ASCH DOMAIN-CONTAINING PROTEIN"/>
    <property type="match status" value="1"/>
</dbReference>
<dbReference type="InterPro" id="IPR015947">
    <property type="entry name" value="PUA-like_sf"/>
</dbReference>